<evidence type="ECO:0000256" key="3">
    <source>
        <dbReference type="ARBA" id="ARBA00023004"/>
    </source>
</evidence>
<organism evidence="6 7">
    <name type="scientific">candidate division CSSED10-310 bacterium</name>
    <dbReference type="NCBI Taxonomy" id="2855610"/>
    <lineage>
        <taxon>Bacteria</taxon>
        <taxon>Bacteria division CSSED10-310</taxon>
    </lineage>
</organism>
<keyword evidence="1" id="KW-0949">S-adenosyl-L-methionine</keyword>
<dbReference type="SUPFAM" id="SSF102114">
    <property type="entry name" value="Radical SAM enzymes"/>
    <property type="match status" value="1"/>
</dbReference>
<gene>
    <name evidence="6" type="ORF">ACFL27_11750</name>
</gene>
<dbReference type="Gene3D" id="3.20.20.70">
    <property type="entry name" value="Aldolase class I"/>
    <property type="match status" value="1"/>
</dbReference>
<keyword evidence="7" id="KW-1185">Reference proteome</keyword>
<dbReference type="Proteomes" id="UP001594351">
    <property type="component" value="Unassembled WGS sequence"/>
</dbReference>
<dbReference type="EMBL" id="JBHPBY010000130">
    <property type="protein sequence ID" value="MFC1850858.1"/>
    <property type="molecule type" value="Genomic_DNA"/>
</dbReference>
<dbReference type="Pfam" id="PF04055">
    <property type="entry name" value="Radical_SAM"/>
    <property type="match status" value="1"/>
</dbReference>
<reference evidence="6 7" key="1">
    <citation type="submission" date="2024-09" db="EMBL/GenBank/DDBJ databases">
        <title>Laminarin stimulates single cell rates of sulfate reduction while oxygen inhibits transcriptomic activity in coastal marine sediment.</title>
        <authorList>
            <person name="Lindsay M."/>
            <person name="Orcutt B."/>
            <person name="Emerson D."/>
            <person name="Stepanauskas R."/>
            <person name="D'Angelo T."/>
        </authorList>
    </citation>
    <scope>NUCLEOTIDE SEQUENCE [LARGE SCALE GENOMIC DNA]</scope>
    <source>
        <strain evidence="6">SAG AM-311-K15</strain>
    </source>
</reference>
<keyword evidence="3" id="KW-0408">Iron</keyword>
<proteinExistence type="predicted"/>
<feature type="domain" description="Radical SAM core" evidence="5">
    <location>
        <begin position="24"/>
        <end position="162"/>
    </location>
</feature>
<protein>
    <submittedName>
        <fullName evidence="6">Radical SAM protein</fullName>
    </submittedName>
</protein>
<comment type="caution">
    <text evidence="6">The sequence shown here is derived from an EMBL/GenBank/DDBJ whole genome shotgun (WGS) entry which is preliminary data.</text>
</comment>
<accession>A0ABV6YXR6</accession>
<dbReference type="PANTHER" id="PTHR11228:SF7">
    <property type="entry name" value="PQQA PEPTIDE CYCLASE"/>
    <property type="match status" value="1"/>
</dbReference>
<dbReference type="SFLD" id="SFLDG01067">
    <property type="entry name" value="SPASM/twitch_domain_containing"/>
    <property type="match status" value="1"/>
</dbReference>
<dbReference type="InterPro" id="IPR007197">
    <property type="entry name" value="rSAM"/>
</dbReference>
<dbReference type="PANTHER" id="PTHR11228">
    <property type="entry name" value="RADICAL SAM DOMAIN PROTEIN"/>
    <property type="match status" value="1"/>
</dbReference>
<name>A0ABV6YXR6_UNCC1</name>
<keyword evidence="4" id="KW-0411">Iron-sulfur</keyword>
<dbReference type="SFLD" id="SFLDS00029">
    <property type="entry name" value="Radical_SAM"/>
    <property type="match status" value="1"/>
</dbReference>
<dbReference type="InterPro" id="IPR050377">
    <property type="entry name" value="Radical_SAM_PqqE_MftC-like"/>
</dbReference>
<evidence type="ECO:0000313" key="7">
    <source>
        <dbReference type="Proteomes" id="UP001594351"/>
    </source>
</evidence>
<evidence type="ECO:0000313" key="6">
    <source>
        <dbReference type="EMBL" id="MFC1850858.1"/>
    </source>
</evidence>
<evidence type="ECO:0000256" key="4">
    <source>
        <dbReference type="ARBA" id="ARBA00023014"/>
    </source>
</evidence>
<evidence type="ECO:0000256" key="2">
    <source>
        <dbReference type="ARBA" id="ARBA00022723"/>
    </source>
</evidence>
<dbReference type="InterPro" id="IPR058240">
    <property type="entry name" value="rSAM_sf"/>
</dbReference>
<dbReference type="InterPro" id="IPR013785">
    <property type="entry name" value="Aldolase_TIM"/>
</dbReference>
<evidence type="ECO:0000259" key="5">
    <source>
        <dbReference type="Pfam" id="PF04055"/>
    </source>
</evidence>
<evidence type="ECO:0000256" key="1">
    <source>
        <dbReference type="ARBA" id="ARBA00022691"/>
    </source>
</evidence>
<keyword evidence="2" id="KW-0479">Metal-binding</keyword>
<sequence length="291" mass="32870">MQKGGGKMAGMPVDISRLFVMLLEQCNFSCGHCAWKDGRLEGQPATHPGYKVSYAQMRTCLTEVQELQCVQRIHFSGGETTLWKDANKDFVDLLIEVAAAGFEPSFITNGSSFGRYDKCQEFLERYLSGSNRTLHISHSLDTFHGNFHARKGRAKSLDNLIRFGKGQRAEKQDLLHMEVNACISKDPDSLLPKDMIEYYRSQGIGFLFCPVRPSGKAKSISHLCPNTDSDTPEELGAFYPFLQQYKDYMKSWSRCVSLYGEKYQFPDGKVAKLRELREFLVDSQSPTSTPA</sequence>